<reference evidence="6" key="1">
    <citation type="submission" date="2017-06" db="EMBL/GenBank/DDBJ databases">
        <authorList>
            <person name="Varghese N."/>
            <person name="Submissions S."/>
        </authorList>
    </citation>
    <scope>NUCLEOTIDE SEQUENCE [LARGE SCALE GENOMIC DNA]</scope>
    <source>
        <strain evidence="6">JAD2</strain>
    </source>
</reference>
<dbReference type="Pfam" id="PF00106">
    <property type="entry name" value="adh_short"/>
    <property type="match status" value="1"/>
</dbReference>
<organism evidence="5 6">
    <name type="scientific">Thermoflexus hugenholtzii JAD2</name>
    <dbReference type="NCBI Taxonomy" id="877466"/>
    <lineage>
        <taxon>Bacteria</taxon>
        <taxon>Bacillati</taxon>
        <taxon>Chloroflexota</taxon>
        <taxon>Thermoflexia</taxon>
        <taxon>Thermoflexales</taxon>
        <taxon>Thermoflexaceae</taxon>
        <taxon>Thermoflexus</taxon>
    </lineage>
</organism>
<evidence type="ECO:0000256" key="1">
    <source>
        <dbReference type="ARBA" id="ARBA00006484"/>
    </source>
</evidence>
<evidence type="ECO:0000256" key="2">
    <source>
        <dbReference type="ARBA" id="ARBA00023002"/>
    </source>
</evidence>
<evidence type="ECO:0000256" key="3">
    <source>
        <dbReference type="RuleBase" id="RU000363"/>
    </source>
</evidence>
<dbReference type="SUPFAM" id="SSF51735">
    <property type="entry name" value="NAD(P)-binding Rossmann-fold domains"/>
    <property type="match status" value="1"/>
</dbReference>
<feature type="domain" description="Ketoreductase" evidence="4">
    <location>
        <begin position="6"/>
        <end position="170"/>
    </location>
</feature>
<dbReference type="CDD" id="cd05233">
    <property type="entry name" value="SDR_c"/>
    <property type="match status" value="1"/>
</dbReference>
<dbReference type="SMART" id="SM00822">
    <property type="entry name" value="PKS_KR"/>
    <property type="match status" value="1"/>
</dbReference>
<dbReference type="RefSeq" id="WP_088571695.1">
    <property type="nucleotide sequence ID" value="NZ_FYEK01000037.1"/>
</dbReference>
<dbReference type="InterPro" id="IPR002347">
    <property type="entry name" value="SDR_fam"/>
</dbReference>
<keyword evidence="6" id="KW-1185">Reference proteome</keyword>
<gene>
    <name evidence="5" type="ORF">SAMN02746019_00014360</name>
</gene>
<dbReference type="InParanoid" id="A0A212R9G9"/>
<name>A0A212R9G9_9CHLR</name>
<evidence type="ECO:0000259" key="4">
    <source>
        <dbReference type="SMART" id="SM00822"/>
    </source>
</evidence>
<protein>
    <submittedName>
        <fullName evidence="5">NAD(P)-dependent dehydrogenase, short-chain alcohol dehydrogenase family</fullName>
    </submittedName>
</protein>
<dbReference type="PRINTS" id="PR00080">
    <property type="entry name" value="SDRFAMILY"/>
</dbReference>
<dbReference type="PROSITE" id="PS00061">
    <property type="entry name" value="ADH_SHORT"/>
    <property type="match status" value="1"/>
</dbReference>
<comment type="similarity">
    <text evidence="1 3">Belongs to the short-chain dehydrogenases/reductases (SDR) family.</text>
</comment>
<dbReference type="AlphaFoldDB" id="A0A212R9G9"/>
<dbReference type="Proteomes" id="UP000197025">
    <property type="component" value="Unassembled WGS sequence"/>
</dbReference>
<sequence length="243" mass="26333">MRLKGKIALITGASRGIGRAIARAYVQEGADLALCARDVEALADAAREIRALREGARVLARPCDVTRPDQVAELMAAITETFGRLDVLVNNAAILGPRLPIAEYPLEAWREVLEVNVTGVFLVTRAALPLLRRAGGGSIINLSSGVGRRGRARWGAYAVSKGAIEILTQILAEELASEGIRVNAVNPGPTRTRMRAQAYPEEDPLSLPTPEEIIPLFVYLASDESRDLTGQSLDARSFRWPDR</sequence>
<dbReference type="PRINTS" id="PR00081">
    <property type="entry name" value="GDHRDH"/>
</dbReference>
<dbReference type="Gene3D" id="3.40.50.720">
    <property type="entry name" value="NAD(P)-binding Rossmann-like Domain"/>
    <property type="match status" value="1"/>
</dbReference>
<dbReference type="EMBL" id="FYEK01000037">
    <property type="protein sequence ID" value="SNB68773.1"/>
    <property type="molecule type" value="Genomic_DNA"/>
</dbReference>
<dbReference type="InterPro" id="IPR057326">
    <property type="entry name" value="KR_dom"/>
</dbReference>
<proteinExistence type="inferred from homology"/>
<dbReference type="OrthoDB" id="146370at2"/>
<evidence type="ECO:0000313" key="6">
    <source>
        <dbReference type="Proteomes" id="UP000197025"/>
    </source>
</evidence>
<dbReference type="InterPro" id="IPR020904">
    <property type="entry name" value="Sc_DH/Rdtase_CS"/>
</dbReference>
<accession>A0A212R9G9</accession>
<keyword evidence="2" id="KW-0560">Oxidoreductase</keyword>
<evidence type="ECO:0000313" key="5">
    <source>
        <dbReference type="EMBL" id="SNB68773.1"/>
    </source>
</evidence>
<dbReference type="InterPro" id="IPR036291">
    <property type="entry name" value="NAD(P)-bd_dom_sf"/>
</dbReference>
<dbReference type="PANTHER" id="PTHR42760">
    <property type="entry name" value="SHORT-CHAIN DEHYDROGENASES/REDUCTASES FAMILY MEMBER"/>
    <property type="match status" value="1"/>
</dbReference>
<dbReference type="FunFam" id="3.40.50.720:FF:000084">
    <property type="entry name" value="Short-chain dehydrogenase reductase"/>
    <property type="match status" value="1"/>
</dbReference>
<dbReference type="GO" id="GO:0016616">
    <property type="term" value="F:oxidoreductase activity, acting on the CH-OH group of donors, NAD or NADP as acceptor"/>
    <property type="evidence" value="ECO:0007669"/>
    <property type="project" value="TreeGrafter"/>
</dbReference>